<comment type="caution">
    <text evidence="4">The sequence shown here is derived from an EMBL/GenBank/DDBJ whole genome shotgun (WGS) entry which is preliminary data.</text>
</comment>
<proteinExistence type="inferred from homology"/>
<feature type="domain" description="6-phosphogluconate dehydrogenase NADP-binding" evidence="2">
    <location>
        <begin position="42"/>
        <end position="194"/>
    </location>
</feature>
<dbReference type="SUPFAM" id="SSF48179">
    <property type="entry name" value="6-phosphogluconate dehydrogenase C-terminal domain-like"/>
    <property type="match status" value="1"/>
</dbReference>
<evidence type="ECO:0000256" key="1">
    <source>
        <dbReference type="ARBA" id="ARBA00007598"/>
    </source>
</evidence>
<dbReference type="GO" id="GO:0050661">
    <property type="term" value="F:NADP binding"/>
    <property type="evidence" value="ECO:0007669"/>
    <property type="project" value="InterPro"/>
</dbReference>
<dbReference type="SUPFAM" id="SSF51735">
    <property type="entry name" value="NAD(P)-binding Rossmann-fold domains"/>
    <property type="match status" value="1"/>
</dbReference>
<reference evidence="4" key="1">
    <citation type="submission" date="2023-01" db="EMBL/GenBank/DDBJ databases">
        <title>Colletotrichum chrysophilum M932 genome sequence.</title>
        <authorList>
            <person name="Baroncelli R."/>
        </authorList>
    </citation>
    <scope>NUCLEOTIDE SEQUENCE</scope>
    <source>
        <strain evidence="4">M932</strain>
    </source>
</reference>
<dbReference type="InterPro" id="IPR006115">
    <property type="entry name" value="6PGDH_NADP-bd"/>
</dbReference>
<feature type="domain" description="3-hydroxyisobutyrate dehydrogenase-like NAD-binding" evidence="3">
    <location>
        <begin position="213"/>
        <end position="332"/>
    </location>
</feature>
<dbReference type="InterPro" id="IPR036291">
    <property type="entry name" value="NAD(P)-bd_dom_sf"/>
</dbReference>
<dbReference type="Pfam" id="PF14833">
    <property type="entry name" value="NAD_binding_11"/>
    <property type="match status" value="1"/>
</dbReference>
<evidence type="ECO:0000259" key="2">
    <source>
        <dbReference type="Pfam" id="PF03446"/>
    </source>
</evidence>
<dbReference type="PANTHER" id="PTHR43580">
    <property type="entry name" value="OXIDOREDUCTASE GLYR1-RELATED"/>
    <property type="match status" value="1"/>
</dbReference>
<dbReference type="InterPro" id="IPR029154">
    <property type="entry name" value="HIBADH-like_NADP-bd"/>
</dbReference>
<sequence>MGDISRAFGAPSHYSRRLCFFSRKFCTHTKPFSPRAIMSGTQIGWVGLGSMGIGMSTNLQKFLSSSGAPPLLYTNRTLSRGECLKELGAIPVETVSEVAKKSSIIFSCVSNDAVLQDTTSEIIKSGDITGKIYVDCSTVHPDTSANVSKQITEAGGQFVAAPVFGAAAMAAAGKLIFVTAGPESATSAISLYLNGVMGRSVIPMGTDVTKSSLLKIAGNIVVVSFMEVLSEAHVFAEKTGLGSPVLENMISDMFGPVLESYSKRITSGAYAPPPDGKAGFDVALAMKDLRHALNCAKDAGTRLETSEAALRHMEAARAFEAERPLDSSSMYGAVRREAGLEFYSDACKERDANK</sequence>
<comment type="similarity">
    <text evidence="1">Belongs to the HIBADH-related family. NP60 subfamily.</text>
</comment>
<dbReference type="Gene3D" id="3.40.50.720">
    <property type="entry name" value="NAD(P)-binding Rossmann-like Domain"/>
    <property type="match status" value="1"/>
</dbReference>
<evidence type="ECO:0000313" key="4">
    <source>
        <dbReference type="EMBL" id="KAK1857111.1"/>
    </source>
</evidence>
<dbReference type="Proteomes" id="UP001243330">
    <property type="component" value="Unassembled WGS sequence"/>
</dbReference>
<dbReference type="AlphaFoldDB" id="A0AAD9AYX5"/>
<evidence type="ECO:0000259" key="3">
    <source>
        <dbReference type="Pfam" id="PF14833"/>
    </source>
</evidence>
<dbReference type="Gene3D" id="1.10.1040.10">
    <property type="entry name" value="N-(1-d-carboxylethyl)-l-norvaline Dehydrogenase, domain 2"/>
    <property type="match status" value="1"/>
</dbReference>
<keyword evidence="5" id="KW-1185">Reference proteome</keyword>
<dbReference type="PANTHER" id="PTHR43580:SF8">
    <property type="entry name" value="6-PHOSPHOGLUCONATE DEHYDROGENASE NADP-BINDING DOMAIN-CONTAINING PROTEIN-RELATED"/>
    <property type="match status" value="1"/>
</dbReference>
<dbReference type="InterPro" id="IPR008927">
    <property type="entry name" value="6-PGluconate_DH-like_C_sf"/>
</dbReference>
<dbReference type="EMBL" id="JAQOWY010000002">
    <property type="protein sequence ID" value="KAK1857111.1"/>
    <property type="molecule type" value="Genomic_DNA"/>
</dbReference>
<accession>A0AAD9AYX5</accession>
<dbReference type="InterPro" id="IPR051265">
    <property type="entry name" value="HIBADH-related_NP60_sf"/>
</dbReference>
<gene>
    <name evidence="4" type="ORF">CCHR01_00185</name>
</gene>
<evidence type="ECO:0000313" key="5">
    <source>
        <dbReference type="Proteomes" id="UP001243330"/>
    </source>
</evidence>
<protein>
    <submittedName>
        <fullName evidence="4">6-phosphogluconate dehydrogenase family protein</fullName>
    </submittedName>
</protein>
<name>A0AAD9AYX5_9PEZI</name>
<dbReference type="Pfam" id="PF03446">
    <property type="entry name" value="NAD_binding_2"/>
    <property type="match status" value="1"/>
</dbReference>
<dbReference type="GO" id="GO:0051287">
    <property type="term" value="F:NAD binding"/>
    <property type="evidence" value="ECO:0007669"/>
    <property type="project" value="InterPro"/>
</dbReference>
<organism evidence="4 5">
    <name type="scientific">Colletotrichum chrysophilum</name>
    <dbReference type="NCBI Taxonomy" id="1836956"/>
    <lineage>
        <taxon>Eukaryota</taxon>
        <taxon>Fungi</taxon>
        <taxon>Dikarya</taxon>
        <taxon>Ascomycota</taxon>
        <taxon>Pezizomycotina</taxon>
        <taxon>Sordariomycetes</taxon>
        <taxon>Hypocreomycetidae</taxon>
        <taxon>Glomerellales</taxon>
        <taxon>Glomerellaceae</taxon>
        <taxon>Colletotrichum</taxon>
        <taxon>Colletotrichum gloeosporioides species complex</taxon>
    </lineage>
</organism>
<dbReference type="InterPro" id="IPR013328">
    <property type="entry name" value="6PGD_dom2"/>
</dbReference>